<evidence type="ECO:0000313" key="8">
    <source>
        <dbReference type="EMBL" id="MBA2133551.1"/>
    </source>
</evidence>
<name>A0A8J6HSV3_9FIRM</name>
<proteinExistence type="inferred from homology"/>
<evidence type="ECO:0000256" key="1">
    <source>
        <dbReference type="ARBA" id="ARBA00010641"/>
    </source>
</evidence>
<dbReference type="NCBIfam" id="TIGR02937">
    <property type="entry name" value="sigma70-ECF"/>
    <property type="match status" value="1"/>
</dbReference>
<dbReference type="InterPro" id="IPR013324">
    <property type="entry name" value="RNA_pol_sigma_r3/r4-like"/>
</dbReference>
<evidence type="ECO:0000256" key="4">
    <source>
        <dbReference type="ARBA" id="ARBA00023125"/>
    </source>
</evidence>
<dbReference type="PANTHER" id="PTHR43133:SF8">
    <property type="entry name" value="RNA POLYMERASE SIGMA FACTOR HI_1459-RELATED"/>
    <property type="match status" value="1"/>
</dbReference>
<protein>
    <submittedName>
        <fullName evidence="8">Sigma-70 family RNA polymerase sigma factor</fullName>
    </submittedName>
</protein>
<dbReference type="InterPro" id="IPR014284">
    <property type="entry name" value="RNA_pol_sigma-70_dom"/>
</dbReference>
<dbReference type="GO" id="GO:0016987">
    <property type="term" value="F:sigma factor activity"/>
    <property type="evidence" value="ECO:0007669"/>
    <property type="project" value="UniProtKB-KW"/>
</dbReference>
<organism evidence="8 9">
    <name type="scientific">Capillibacterium thermochitinicola</name>
    <dbReference type="NCBI Taxonomy" id="2699427"/>
    <lineage>
        <taxon>Bacteria</taxon>
        <taxon>Bacillati</taxon>
        <taxon>Bacillota</taxon>
        <taxon>Capillibacterium</taxon>
    </lineage>
</organism>
<dbReference type="Gene3D" id="1.10.10.10">
    <property type="entry name" value="Winged helix-like DNA-binding domain superfamily/Winged helix DNA-binding domain"/>
    <property type="match status" value="1"/>
</dbReference>
<dbReference type="InterPro" id="IPR013249">
    <property type="entry name" value="RNA_pol_sigma70_r4_t2"/>
</dbReference>
<dbReference type="SUPFAM" id="SSF88946">
    <property type="entry name" value="Sigma2 domain of RNA polymerase sigma factors"/>
    <property type="match status" value="1"/>
</dbReference>
<evidence type="ECO:0000256" key="5">
    <source>
        <dbReference type="ARBA" id="ARBA00023163"/>
    </source>
</evidence>
<dbReference type="Pfam" id="PF04542">
    <property type="entry name" value="Sigma70_r2"/>
    <property type="match status" value="1"/>
</dbReference>
<evidence type="ECO:0000256" key="3">
    <source>
        <dbReference type="ARBA" id="ARBA00023082"/>
    </source>
</evidence>
<keyword evidence="4" id="KW-0238">DNA-binding</keyword>
<accession>A0A8J6HSV3</accession>
<keyword evidence="2" id="KW-0805">Transcription regulation</keyword>
<dbReference type="Pfam" id="PF08281">
    <property type="entry name" value="Sigma70_r4_2"/>
    <property type="match status" value="1"/>
</dbReference>
<feature type="domain" description="RNA polymerase sigma-70 region 2" evidence="6">
    <location>
        <begin position="26"/>
        <end position="93"/>
    </location>
</feature>
<dbReference type="CDD" id="cd06171">
    <property type="entry name" value="Sigma70_r4"/>
    <property type="match status" value="1"/>
</dbReference>
<dbReference type="Gene3D" id="1.10.1740.10">
    <property type="match status" value="1"/>
</dbReference>
<dbReference type="PANTHER" id="PTHR43133">
    <property type="entry name" value="RNA POLYMERASE ECF-TYPE SIGMA FACTO"/>
    <property type="match status" value="1"/>
</dbReference>
<dbReference type="InterPro" id="IPR013325">
    <property type="entry name" value="RNA_pol_sigma_r2"/>
</dbReference>
<dbReference type="InterPro" id="IPR039425">
    <property type="entry name" value="RNA_pol_sigma-70-like"/>
</dbReference>
<keyword evidence="3" id="KW-0731">Sigma factor</keyword>
<evidence type="ECO:0000313" key="9">
    <source>
        <dbReference type="Proteomes" id="UP000657177"/>
    </source>
</evidence>
<dbReference type="SUPFAM" id="SSF88659">
    <property type="entry name" value="Sigma3 and sigma4 domains of RNA polymerase sigma factors"/>
    <property type="match status" value="1"/>
</dbReference>
<evidence type="ECO:0000259" key="6">
    <source>
        <dbReference type="Pfam" id="PF04542"/>
    </source>
</evidence>
<dbReference type="Proteomes" id="UP000657177">
    <property type="component" value="Unassembled WGS sequence"/>
</dbReference>
<reference evidence="8" key="1">
    <citation type="submission" date="2020-06" db="EMBL/GenBank/DDBJ databases">
        <title>Novel chitinolytic bacterium.</title>
        <authorList>
            <person name="Ungkulpasvich U."/>
            <person name="Kosugi A."/>
            <person name="Uke A."/>
        </authorList>
    </citation>
    <scope>NUCLEOTIDE SEQUENCE</scope>
    <source>
        <strain evidence="8">UUS1-1</strain>
    </source>
</reference>
<dbReference type="RefSeq" id="WP_181340021.1">
    <property type="nucleotide sequence ID" value="NZ_JAAKDE010000016.1"/>
</dbReference>
<sequence length="199" mass="23536">MLHTETLSLVRKVSAPDVLKEFEKQVKTYEKAFYHFAYRLTGNHDDAEDLTQEALLKAYRAFHRFQAGTAFDRWVYQIIYRLFIDQYRKKRRRPFVASLDEAPPHLEQEKAKEVPDHSKLPEDFALRHELGETIQKALLRLPEEFRVAVVLCDIQGFSYEEISNILQCSLGTVRSRIHRGRRQLREHLHPYLNGERGKN</sequence>
<dbReference type="InterPro" id="IPR036388">
    <property type="entry name" value="WH-like_DNA-bd_sf"/>
</dbReference>
<keyword evidence="9" id="KW-1185">Reference proteome</keyword>
<evidence type="ECO:0000256" key="2">
    <source>
        <dbReference type="ARBA" id="ARBA00023015"/>
    </source>
</evidence>
<keyword evidence="5" id="KW-0804">Transcription</keyword>
<dbReference type="InterPro" id="IPR007627">
    <property type="entry name" value="RNA_pol_sigma70_r2"/>
</dbReference>
<dbReference type="AlphaFoldDB" id="A0A8J6HSV3"/>
<feature type="domain" description="RNA polymerase sigma factor 70 region 4 type 2" evidence="7">
    <location>
        <begin position="133"/>
        <end position="184"/>
    </location>
</feature>
<gene>
    <name evidence="8" type="ORF">G5B42_08365</name>
</gene>
<comment type="caution">
    <text evidence="8">The sequence shown here is derived from an EMBL/GenBank/DDBJ whole genome shotgun (WGS) entry which is preliminary data.</text>
</comment>
<dbReference type="GO" id="GO:0006352">
    <property type="term" value="P:DNA-templated transcription initiation"/>
    <property type="evidence" value="ECO:0007669"/>
    <property type="project" value="InterPro"/>
</dbReference>
<evidence type="ECO:0000259" key="7">
    <source>
        <dbReference type="Pfam" id="PF08281"/>
    </source>
</evidence>
<comment type="similarity">
    <text evidence="1">Belongs to the sigma-70 factor family. ECF subfamily.</text>
</comment>
<dbReference type="GO" id="GO:0003677">
    <property type="term" value="F:DNA binding"/>
    <property type="evidence" value="ECO:0007669"/>
    <property type="project" value="UniProtKB-KW"/>
</dbReference>
<dbReference type="EMBL" id="JAAKDE010000016">
    <property type="protein sequence ID" value="MBA2133551.1"/>
    <property type="molecule type" value="Genomic_DNA"/>
</dbReference>